<sequence>MVGMGLSKILAGLTIAAMIAGAGIGFNKVINANKIDTATAAVQKAQQQIGDASKQYDADKGEVQKIIEYVKNLEKQVDDTNKKLDTLEQEASKLNSMLN</sequence>
<dbReference type="EMBL" id="JACSRA010000011">
    <property type="protein sequence ID" value="MBD7911461.1"/>
    <property type="molecule type" value="Genomic_DNA"/>
</dbReference>
<evidence type="ECO:0000313" key="3">
    <source>
        <dbReference type="Proteomes" id="UP000627781"/>
    </source>
</evidence>
<reference evidence="2 3" key="1">
    <citation type="submission" date="2020-08" db="EMBL/GenBank/DDBJ databases">
        <title>A Genomic Blueprint of the Chicken Gut Microbiome.</title>
        <authorList>
            <person name="Gilroy R."/>
            <person name="Ravi A."/>
            <person name="Getino M."/>
            <person name="Pursley I."/>
            <person name="Horton D.L."/>
            <person name="Alikhan N.-F."/>
            <person name="Baker D."/>
            <person name="Gharbi K."/>
            <person name="Hall N."/>
            <person name="Watson M."/>
            <person name="Adriaenssens E.M."/>
            <person name="Foster-Nyarko E."/>
            <person name="Jarju S."/>
            <person name="Secka A."/>
            <person name="Antonio M."/>
            <person name="Oren A."/>
            <person name="Chaudhuri R."/>
            <person name="La Ragione R.M."/>
            <person name="Hildebrand F."/>
            <person name="Pallen M.J."/>
        </authorList>
    </citation>
    <scope>NUCLEOTIDE SEQUENCE [LARGE SCALE GENOMIC DNA]</scope>
    <source>
        <strain evidence="2 3">Sa3CVN1</strain>
    </source>
</reference>
<feature type="coiled-coil region" evidence="1">
    <location>
        <begin position="35"/>
        <end position="97"/>
    </location>
</feature>
<gene>
    <name evidence="2" type="ORF">H9661_08840</name>
</gene>
<protein>
    <submittedName>
        <fullName evidence="2">Uncharacterized protein</fullName>
    </submittedName>
</protein>
<dbReference type="Proteomes" id="UP000627781">
    <property type="component" value="Unassembled WGS sequence"/>
</dbReference>
<evidence type="ECO:0000313" key="2">
    <source>
        <dbReference type="EMBL" id="MBD7911461.1"/>
    </source>
</evidence>
<name>A0ABR8PTG7_9CLOT</name>
<keyword evidence="1" id="KW-0175">Coiled coil</keyword>
<dbReference type="RefSeq" id="WP_143317903.1">
    <property type="nucleotide sequence ID" value="NZ_JACSRA010000011.1"/>
</dbReference>
<organism evidence="2 3">
    <name type="scientific">Clostridium cibarium</name>
    <dbReference type="NCBI Taxonomy" id="2762247"/>
    <lineage>
        <taxon>Bacteria</taxon>
        <taxon>Bacillati</taxon>
        <taxon>Bacillota</taxon>
        <taxon>Clostridia</taxon>
        <taxon>Eubacteriales</taxon>
        <taxon>Clostridiaceae</taxon>
        <taxon>Clostridium</taxon>
    </lineage>
</organism>
<keyword evidence="3" id="KW-1185">Reference proteome</keyword>
<accession>A0ABR8PTG7</accession>
<comment type="caution">
    <text evidence="2">The sequence shown here is derived from an EMBL/GenBank/DDBJ whole genome shotgun (WGS) entry which is preliminary data.</text>
</comment>
<proteinExistence type="predicted"/>
<evidence type="ECO:0000256" key="1">
    <source>
        <dbReference type="SAM" id="Coils"/>
    </source>
</evidence>